<dbReference type="Gene3D" id="3.55.50.10">
    <property type="entry name" value="Baseplate protein-like domains"/>
    <property type="match status" value="1"/>
</dbReference>
<dbReference type="AlphaFoldDB" id="A0A6L5YCW9"/>
<dbReference type="Gene3D" id="2.30.110.50">
    <property type="match status" value="1"/>
</dbReference>
<keyword evidence="2" id="KW-1185">Reference proteome</keyword>
<gene>
    <name evidence="1" type="ORF">FYJ74_09105</name>
</gene>
<dbReference type="Proteomes" id="UP000473699">
    <property type="component" value="Unassembled WGS sequence"/>
</dbReference>
<comment type="caution">
    <text evidence="1">The sequence shown here is derived from an EMBL/GenBank/DDBJ whole genome shotgun (WGS) entry which is preliminary data.</text>
</comment>
<dbReference type="SUPFAM" id="SSF69279">
    <property type="entry name" value="Phage tail proteins"/>
    <property type="match status" value="1"/>
</dbReference>
<reference evidence="1 2" key="1">
    <citation type="submission" date="2019-08" db="EMBL/GenBank/DDBJ databases">
        <title>In-depth cultivation of the pig gut microbiome towards novel bacterial diversity and tailored functional studies.</title>
        <authorList>
            <person name="Wylensek D."/>
            <person name="Hitch T.C.A."/>
            <person name="Clavel T."/>
        </authorList>
    </citation>
    <scope>NUCLEOTIDE SEQUENCE [LARGE SCALE GENOMIC DNA]</scope>
    <source>
        <strain evidence="1 2">SM-530-WT-4B</strain>
    </source>
</reference>
<proteinExistence type="predicted"/>
<dbReference type="RefSeq" id="WP_154529262.1">
    <property type="nucleotide sequence ID" value="NZ_VUNH01000009.1"/>
</dbReference>
<evidence type="ECO:0000313" key="2">
    <source>
        <dbReference type="Proteomes" id="UP000473699"/>
    </source>
</evidence>
<dbReference type="Pfam" id="PF05954">
    <property type="entry name" value="Phage_GPD"/>
    <property type="match status" value="1"/>
</dbReference>
<dbReference type="EMBL" id="VUNH01000009">
    <property type="protein sequence ID" value="MST56186.1"/>
    <property type="molecule type" value="Genomic_DNA"/>
</dbReference>
<accession>A0A6L5YCW9</accession>
<organism evidence="1 2">
    <name type="scientific">Pyramidobacter porci</name>
    <dbReference type="NCBI Taxonomy" id="2605789"/>
    <lineage>
        <taxon>Bacteria</taxon>
        <taxon>Thermotogati</taxon>
        <taxon>Synergistota</taxon>
        <taxon>Synergistia</taxon>
        <taxon>Synergistales</taxon>
        <taxon>Dethiosulfovibrionaceae</taxon>
        <taxon>Pyramidobacter</taxon>
    </lineage>
</organism>
<sequence>MVARSHPALRLEAGALDITEKLSANALSFVYNDHEKDDADSVSFTLFNAPAFAVPCRGDPVAAWIGWKETGLRFLDRFVVDEISVKLAGGGAPASMSVTAKSADFCKGAGKVKRNRQWEDVSLSDIAARIAAEEGCASKTVGVSLVYRSVAQSNESNLHLLRRLCAEAGLRFSVKDRTFVISAPEADLRGAATLSAAEVSSGSFTFADRGRYGSVTARWWDAELAREQTVTAGGGTPVYTIRKTFQSTAEARTAARNKLTELQRGQIEGTVTLMGREDLFAGTILTLADFSPSQLNGDYMITNCIHSISPSSGFTTTLKLETIPQSNK</sequence>
<evidence type="ECO:0000313" key="1">
    <source>
        <dbReference type="EMBL" id="MST56186.1"/>
    </source>
</evidence>
<dbReference type="Gene3D" id="4.10.220.110">
    <property type="match status" value="1"/>
</dbReference>
<name>A0A6L5YCW9_9BACT</name>
<protein>
    <submittedName>
        <fullName evidence="1">Uncharacterized protein</fullName>
    </submittedName>
</protein>